<protein>
    <submittedName>
        <fullName evidence="5">Secreted protein</fullName>
    </submittedName>
</protein>
<evidence type="ECO:0000256" key="1">
    <source>
        <dbReference type="SAM" id="MobiDB-lite"/>
    </source>
</evidence>
<evidence type="ECO:0000313" key="3">
    <source>
        <dbReference type="EMBL" id="VDP80661.1"/>
    </source>
</evidence>
<name>A0A183AJZ2_9TREM</name>
<evidence type="ECO:0000313" key="4">
    <source>
        <dbReference type="Proteomes" id="UP000272942"/>
    </source>
</evidence>
<feature type="signal peptide" evidence="2">
    <location>
        <begin position="1"/>
        <end position="23"/>
    </location>
</feature>
<keyword evidence="2" id="KW-0732">Signal</keyword>
<sequence>MKSKIVKFLVITFCVSVVVDTEAESCEPVIASNDVKSVVVRGSVSGCQYRVSSDSGKAVKVYVNATSGTKCVNVASGGTSEKLCPLSTNNQLISQDAIEVSADLEATTAQTAATEPSTAQTTTSKQESGKDPKPPNESKGEKEKTGKGDSQPPDGEGEGSQEKQPPEGSNEEMVKESLKSPKEPEQHPKNPDEIVAAPNKLIRSVRDSSNTDVTVYYVLGEYCKPAKLLYKAQRIADRLFKEKCAAAET</sequence>
<feature type="region of interest" description="Disordered" evidence="1">
    <location>
        <begin position="107"/>
        <end position="194"/>
    </location>
</feature>
<feature type="compositionally biased region" description="Basic and acidic residues" evidence="1">
    <location>
        <begin position="172"/>
        <end position="192"/>
    </location>
</feature>
<dbReference type="WBParaSite" id="ECPE_0000729301-mRNA-1">
    <property type="protein sequence ID" value="ECPE_0000729301-mRNA-1"/>
    <property type="gene ID" value="ECPE_0000729301"/>
</dbReference>
<dbReference type="Proteomes" id="UP000272942">
    <property type="component" value="Unassembled WGS sequence"/>
</dbReference>
<accession>A0A183AJZ2</accession>
<feature type="compositionally biased region" description="Basic and acidic residues" evidence="1">
    <location>
        <begin position="127"/>
        <end position="147"/>
    </location>
</feature>
<feature type="chain" id="PRO_5043138063" evidence="2">
    <location>
        <begin position="24"/>
        <end position="249"/>
    </location>
</feature>
<evidence type="ECO:0000313" key="5">
    <source>
        <dbReference type="WBParaSite" id="ECPE_0000729301-mRNA-1"/>
    </source>
</evidence>
<organism evidence="5">
    <name type="scientific">Echinostoma caproni</name>
    <dbReference type="NCBI Taxonomy" id="27848"/>
    <lineage>
        <taxon>Eukaryota</taxon>
        <taxon>Metazoa</taxon>
        <taxon>Spiralia</taxon>
        <taxon>Lophotrochozoa</taxon>
        <taxon>Platyhelminthes</taxon>
        <taxon>Trematoda</taxon>
        <taxon>Digenea</taxon>
        <taxon>Plagiorchiida</taxon>
        <taxon>Echinostomata</taxon>
        <taxon>Echinostomatoidea</taxon>
        <taxon>Echinostomatidae</taxon>
        <taxon>Echinostoma</taxon>
    </lineage>
</organism>
<dbReference type="EMBL" id="UZAN01044382">
    <property type="protein sequence ID" value="VDP80661.1"/>
    <property type="molecule type" value="Genomic_DNA"/>
</dbReference>
<reference evidence="3 4" key="2">
    <citation type="submission" date="2018-11" db="EMBL/GenBank/DDBJ databases">
        <authorList>
            <consortium name="Pathogen Informatics"/>
        </authorList>
    </citation>
    <scope>NUCLEOTIDE SEQUENCE [LARGE SCALE GENOMIC DNA]</scope>
    <source>
        <strain evidence="3 4">Egypt</strain>
    </source>
</reference>
<gene>
    <name evidence="3" type="ORF">ECPE_LOCUS7277</name>
</gene>
<proteinExistence type="predicted"/>
<evidence type="ECO:0000256" key="2">
    <source>
        <dbReference type="SAM" id="SignalP"/>
    </source>
</evidence>
<keyword evidence="4" id="KW-1185">Reference proteome</keyword>
<feature type="compositionally biased region" description="Low complexity" evidence="1">
    <location>
        <begin position="107"/>
        <end position="124"/>
    </location>
</feature>
<reference evidence="5" key="1">
    <citation type="submission" date="2016-06" db="UniProtKB">
        <authorList>
            <consortium name="WormBaseParasite"/>
        </authorList>
    </citation>
    <scope>IDENTIFICATION</scope>
</reference>
<dbReference type="AlphaFoldDB" id="A0A183AJZ2"/>